<feature type="domain" description="N-acetyltransferase" evidence="1">
    <location>
        <begin position="79"/>
        <end position="215"/>
    </location>
</feature>
<dbReference type="EMBL" id="PYGD01000010">
    <property type="protein sequence ID" value="PSK89791.1"/>
    <property type="molecule type" value="Genomic_DNA"/>
</dbReference>
<dbReference type="AlphaFoldDB" id="A0A2P8CXT7"/>
<sequence>MRQHVEQQLVEKWLRGWSLSRRLPLPVPYKSGFKVTVGYADQQERYVFPAFNADVRALATDISDPHIFLKICNAPTDLGTLLPARWTIQPQAYMMSCEGKQQAACIQLPEGYTWETEVYPGTHKLDIICRNTLEVAASGRVVQVEDMAIFDRISTTAGHRRKGLATQLMLALQQIALEQGIRRHILVATAEGRLLYESMDWRVYCPYTSAVIPGS</sequence>
<dbReference type="SUPFAM" id="SSF55729">
    <property type="entry name" value="Acyl-CoA N-acyltransferases (Nat)"/>
    <property type="match status" value="1"/>
</dbReference>
<dbReference type="Pfam" id="PF00583">
    <property type="entry name" value="Acetyltransf_1"/>
    <property type="match status" value="1"/>
</dbReference>
<protein>
    <submittedName>
        <fullName evidence="2">Acetyltransferase (GNAT) family protein</fullName>
    </submittedName>
</protein>
<evidence type="ECO:0000259" key="1">
    <source>
        <dbReference type="PROSITE" id="PS51186"/>
    </source>
</evidence>
<name>A0A2P8CXT7_9BACT</name>
<organism evidence="2 3">
    <name type="scientific">Taibaiella chishuiensis</name>
    <dbReference type="NCBI Taxonomy" id="1434707"/>
    <lineage>
        <taxon>Bacteria</taxon>
        <taxon>Pseudomonadati</taxon>
        <taxon>Bacteroidota</taxon>
        <taxon>Chitinophagia</taxon>
        <taxon>Chitinophagales</taxon>
        <taxon>Chitinophagaceae</taxon>
        <taxon>Taibaiella</taxon>
    </lineage>
</organism>
<dbReference type="OrthoDB" id="4966223at2"/>
<reference evidence="2 3" key="1">
    <citation type="submission" date="2018-03" db="EMBL/GenBank/DDBJ databases">
        <title>Genomic Encyclopedia of Type Strains, Phase III (KMG-III): the genomes of soil and plant-associated and newly described type strains.</title>
        <authorList>
            <person name="Whitman W."/>
        </authorList>
    </citation>
    <scope>NUCLEOTIDE SEQUENCE [LARGE SCALE GENOMIC DNA]</scope>
    <source>
        <strain evidence="2 3">CGMCC 1.12700</strain>
    </source>
</reference>
<gene>
    <name evidence="2" type="ORF">B0I18_11092</name>
</gene>
<comment type="caution">
    <text evidence="2">The sequence shown here is derived from an EMBL/GenBank/DDBJ whole genome shotgun (WGS) entry which is preliminary data.</text>
</comment>
<proteinExistence type="predicted"/>
<dbReference type="GO" id="GO:0016747">
    <property type="term" value="F:acyltransferase activity, transferring groups other than amino-acyl groups"/>
    <property type="evidence" value="ECO:0007669"/>
    <property type="project" value="InterPro"/>
</dbReference>
<dbReference type="Proteomes" id="UP000240572">
    <property type="component" value="Unassembled WGS sequence"/>
</dbReference>
<dbReference type="RefSeq" id="WP_106524700.1">
    <property type="nucleotide sequence ID" value="NZ_PYGD01000010.1"/>
</dbReference>
<evidence type="ECO:0000313" key="2">
    <source>
        <dbReference type="EMBL" id="PSK89791.1"/>
    </source>
</evidence>
<keyword evidence="2" id="KW-0808">Transferase</keyword>
<dbReference type="InterPro" id="IPR000182">
    <property type="entry name" value="GNAT_dom"/>
</dbReference>
<dbReference type="CDD" id="cd04301">
    <property type="entry name" value="NAT_SF"/>
    <property type="match status" value="1"/>
</dbReference>
<dbReference type="Gene3D" id="3.40.630.30">
    <property type="match status" value="1"/>
</dbReference>
<dbReference type="InterPro" id="IPR016181">
    <property type="entry name" value="Acyl_CoA_acyltransferase"/>
</dbReference>
<evidence type="ECO:0000313" key="3">
    <source>
        <dbReference type="Proteomes" id="UP000240572"/>
    </source>
</evidence>
<accession>A0A2P8CXT7</accession>
<dbReference type="PROSITE" id="PS51186">
    <property type="entry name" value="GNAT"/>
    <property type="match status" value="1"/>
</dbReference>
<keyword evidence="3" id="KW-1185">Reference proteome</keyword>